<organism evidence="2 3">
    <name type="scientific">Tilletiopsis washingtonensis</name>
    <dbReference type="NCBI Taxonomy" id="58919"/>
    <lineage>
        <taxon>Eukaryota</taxon>
        <taxon>Fungi</taxon>
        <taxon>Dikarya</taxon>
        <taxon>Basidiomycota</taxon>
        <taxon>Ustilaginomycotina</taxon>
        <taxon>Exobasidiomycetes</taxon>
        <taxon>Entylomatales</taxon>
        <taxon>Entylomatales incertae sedis</taxon>
        <taxon>Tilletiopsis</taxon>
    </lineage>
</organism>
<gene>
    <name evidence="2" type="ORF">FA09DRAFT_330058</name>
</gene>
<dbReference type="Proteomes" id="UP000245946">
    <property type="component" value="Unassembled WGS sequence"/>
</dbReference>
<name>A0A316ZA50_9BASI</name>
<evidence type="ECO:0000256" key="1">
    <source>
        <dbReference type="SAM" id="MobiDB-lite"/>
    </source>
</evidence>
<evidence type="ECO:0000313" key="3">
    <source>
        <dbReference type="Proteomes" id="UP000245946"/>
    </source>
</evidence>
<feature type="region of interest" description="Disordered" evidence="1">
    <location>
        <begin position="171"/>
        <end position="222"/>
    </location>
</feature>
<keyword evidence="3" id="KW-1185">Reference proteome</keyword>
<feature type="compositionally biased region" description="Low complexity" evidence="1">
    <location>
        <begin position="188"/>
        <end position="199"/>
    </location>
</feature>
<dbReference type="GeneID" id="37269987"/>
<reference evidence="2 3" key="1">
    <citation type="journal article" date="2018" name="Mol. Biol. Evol.">
        <title>Broad Genomic Sampling Reveals a Smut Pathogenic Ancestry of the Fungal Clade Ustilaginomycotina.</title>
        <authorList>
            <person name="Kijpornyongpan T."/>
            <person name="Mondo S.J."/>
            <person name="Barry K."/>
            <person name="Sandor L."/>
            <person name="Lee J."/>
            <person name="Lipzen A."/>
            <person name="Pangilinan J."/>
            <person name="LaButti K."/>
            <person name="Hainaut M."/>
            <person name="Henrissat B."/>
            <person name="Grigoriev I.V."/>
            <person name="Spatafora J.W."/>
            <person name="Aime M.C."/>
        </authorList>
    </citation>
    <scope>NUCLEOTIDE SEQUENCE [LARGE SCALE GENOMIC DNA]</scope>
    <source>
        <strain evidence="2 3">MCA 4186</strain>
    </source>
</reference>
<protein>
    <submittedName>
        <fullName evidence="2">Uncharacterized protein</fullName>
    </submittedName>
</protein>
<evidence type="ECO:0000313" key="2">
    <source>
        <dbReference type="EMBL" id="PWN97894.1"/>
    </source>
</evidence>
<proteinExistence type="predicted"/>
<sequence length="222" mass="23465">MSLPQAILLFPQRINARLPAAVRDSPPTSLFSFLSFLALLYSALARQFPSYNLPLVLFGLHVVTSAPEHLRVLQSLLLGSLLGDVSRMLFRPHFGATFTTGSFATAKLIASAGVARALAGEIEGWRAGGAAEVGNAGAPYMPGSFNAQPGVSPGGRVSYTNSRTSTDHLYDVDADAPDVQLPAPRPAAPQGQAQAQRQAQAHEEDMPPRMPAAKAQPSQPLV</sequence>
<dbReference type="AlphaFoldDB" id="A0A316ZA50"/>
<accession>A0A316ZA50</accession>
<dbReference type="EMBL" id="KZ819293">
    <property type="protein sequence ID" value="PWN97894.1"/>
    <property type="molecule type" value="Genomic_DNA"/>
</dbReference>
<dbReference type="RefSeq" id="XP_025598173.1">
    <property type="nucleotide sequence ID" value="XM_025742443.1"/>
</dbReference>